<dbReference type="SUPFAM" id="SSF101473">
    <property type="entry name" value="DhaL-like"/>
    <property type="match status" value="1"/>
</dbReference>
<dbReference type="EMBL" id="JAFFJS010000001">
    <property type="protein sequence ID" value="MBM9432512.1"/>
    <property type="molecule type" value="Genomic_DNA"/>
</dbReference>
<dbReference type="PROSITE" id="PS51480">
    <property type="entry name" value="DHAL"/>
    <property type="match status" value="1"/>
</dbReference>
<dbReference type="InterPro" id="IPR036117">
    <property type="entry name" value="DhaL_dom_sf"/>
</dbReference>
<evidence type="ECO:0000259" key="3">
    <source>
        <dbReference type="PROSITE" id="PS51480"/>
    </source>
</evidence>
<keyword evidence="1" id="KW-0808">Transferase</keyword>
<feature type="domain" description="DhaL" evidence="3">
    <location>
        <begin position="6"/>
        <end position="203"/>
    </location>
</feature>
<dbReference type="InterPro" id="IPR050861">
    <property type="entry name" value="Dihydroxyacetone_Kinase"/>
</dbReference>
<reference evidence="5" key="1">
    <citation type="submission" date="2021-02" db="EMBL/GenBank/DDBJ databases">
        <title>Leucobacter sp. CX169.</title>
        <authorList>
            <person name="Cheng Y."/>
        </authorList>
    </citation>
    <scope>NUCLEOTIDE SEQUENCE [LARGE SCALE GENOMIC DNA]</scope>
    <source>
        <strain evidence="5">JY899</strain>
    </source>
</reference>
<evidence type="ECO:0000313" key="5">
    <source>
        <dbReference type="Proteomes" id="UP000705983"/>
    </source>
</evidence>
<organism evidence="4 5">
    <name type="scientific">Flaviflexus equikiangi</name>
    <dbReference type="NCBI Taxonomy" id="2758573"/>
    <lineage>
        <taxon>Bacteria</taxon>
        <taxon>Bacillati</taxon>
        <taxon>Actinomycetota</taxon>
        <taxon>Actinomycetes</taxon>
        <taxon>Actinomycetales</taxon>
        <taxon>Actinomycetaceae</taxon>
        <taxon>Flaviflexus</taxon>
    </lineage>
</organism>
<dbReference type="PANTHER" id="PTHR28629:SF4">
    <property type="entry name" value="TRIOKINASE_FMN CYCLASE"/>
    <property type="match status" value="1"/>
</dbReference>
<proteinExistence type="predicted"/>
<comment type="caution">
    <text evidence="4">The sequence shown here is derived from an EMBL/GenBank/DDBJ whole genome shotgun (WGS) entry which is preliminary data.</text>
</comment>
<accession>A0ABS2TFG6</accession>
<gene>
    <name evidence="4" type="primary">dhaL</name>
    <name evidence="4" type="ORF">JVW63_02175</name>
</gene>
<protein>
    <submittedName>
        <fullName evidence="4">Dihydroxyacetone kinase subunit L</fullName>
    </submittedName>
</protein>
<dbReference type="Pfam" id="PF02734">
    <property type="entry name" value="Dak2"/>
    <property type="match status" value="1"/>
</dbReference>
<evidence type="ECO:0000256" key="2">
    <source>
        <dbReference type="ARBA" id="ARBA00022777"/>
    </source>
</evidence>
<name>A0ABS2TFG6_9ACTO</name>
<dbReference type="InterPro" id="IPR004007">
    <property type="entry name" value="DhaL_dom"/>
</dbReference>
<dbReference type="SMART" id="SM01120">
    <property type="entry name" value="Dak2"/>
    <property type="match status" value="1"/>
</dbReference>
<dbReference type="InterPro" id="IPR012737">
    <property type="entry name" value="DhaK_L_YcgS"/>
</dbReference>
<keyword evidence="5" id="KW-1185">Reference proteome</keyword>
<dbReference type="RefSeq" id="WP_187996034.1">
    <property type="nucleotide sequence ID" value="NZ_JACEXG010000001.1"/>
</dbReference>
<evidence type="ECO:0000256" key="1">
    <source>
        <dbReference type="ARBA" id="ARBA00022679"/>
    </source>
</evidence>
<dbReference type="PANTHER" id="PTHR28629">
    <property type="entry name" value="TRIOKINASE/FMN CYCLASE"/>
    <property type="match status" value="1"/>
</dbReference>
<keyword evidence="2 4" id="KW-0418">Kinase</keyword>
<evidence type="ECO:0000313" key="4">
    <source>
        <dbReference type="EMBL" id="MBM9432512.1"/>
    </source>
</evidence>
<sequence>MAVTVEQLREILSAACQAIVDAKEELGEADRATGDGDHGTGMSRGFGAGLDALRDAELATVGDVFKTVGTAVLNTSGGASGAVFGTMFRAPAKALSGDTLDDAGYADALEVAAEKVEARGKASPGQKTMLDALIPAAEAARAAVGQGLPATARAAADAAEQGSEATKDMIAKVGKAKSLGERSLGHRDPGSISVTILLTTIADGIEKAEGGNA</sequence>
<dbReference type="NCBIfam" id="TIGR02365">
    <property type="entry name" value="dha_L_ycgS"/>
    <property type="match status" value="1"/>
</dbReference>
<dbReference type="Gene3D" id="1.25.40.340">
    <property type="match status" value="1"/>
</dbReference>
<dbReference type="GO" id="GO:0016301">
    <property type="term" value="F:kinase activity"/>
    <property type="evidence" value="ECO:0007669"/>
    <property type="project" value="UniProtKB-KW"/>
</dbReference>
<dbReference type="Proteomes" id="UP000705983">
    <property type="component" value="Unassembled WGS sequence"/>
</dbReference>